<keyword evidence="2" id="KW-1185">Reference proteome</keyword>
<dbReference type="EMBL" id="BOMG01000042">
    <property type="protein sequence ID" value="GID54652.1"/>
    <property type="molecule type" value="Genomic_DNA"/>
</dbReference>
<reference evidence="1 2" key="1">
    <citation type="submission" date="2021-01" db="EMBL/GenBank/DDBJ databases">
        <title>Whole genome shotgun sequence of Actinoplanes couchii NBRC 106145.</title>
        <authorList>
            <person name="Komaki H."/>
            <person name="Tamura T."/>
        </authorList>
    </citation>
    <scope>NUCLEOTIDE SEQUENCE [LARGE SCALE GENOMIC DNA]</scope>
    <source>
        <strain evidence="1 2">NBRC 106145</strain>
    </source>
</reference>
<comment type="caution">
    <text evidence="1">The sequence shown here is derived from an EMBL/GenBank/DDBJ whole genome shotgun (WGS) entry which is preliminary data.</text>
</comment>
<evidence type="ECO:0000313" key="1">
    <source>
        <dbReference type="EMBL" id="GID54652.1"/>
    </source>
</evidence>
<dbReference type="Proteomes" id="UP000612282">
    <property type="component" value="Unassembled WGS sequence"/>
</dbReference>
<gene>
    <name evidence="1" type="ORF">Aco03nite_030560</name>
</gene>
<sequence>MTHQVHLEYAEADEPAGTVVGAVEILDADLCTWTGAPVLAGRSSPAEVPRPGRYVAQGRLAGGAWIGASFQVPDRIGTPVRVQLEQAAPGPDRQAVPDDGRTCWAAGFTRQLSRWSRVPLNRRAERPTSLELFPTSGSRPENTAVLVGGDGMPARFVITPVDAGLQLARSGSSIRAQLAPGPEHTLLSFLSDGDLVCARIVADHLLAEPRRARRRPLTLLAVGYHLTMTGDDRAQDWADEDLRWLSTSPDALVITAWSRADDAGAFRRLLVEAATLGPPAVGIGLGLLRDGLYLLDDTDPAVARAIRAVRRYQTARLPGILTSYHGDSPESPAARVPPIGIPDGLPVETFRLGGEPQPRPVEPFLARLRSMSENFLTAQLTAVTYFDTGQRSPGPVAATLELTEAARGLLGDDITGSVSLRRGTLRVTLARIADEAAGTTVYLTIDGAEPAEIMMTRRGGSFTAELPWPGDMPQQLGFRVETGDDRL</sequence>
<protein>
    <submittedName>
        <fullName evidence="1">Uncharacterized protein</fullName>
    </submittedName>
</protein>
<dbReference type="RefSeq" id="WP_203795745.1">
    <property type="nucleotide sequence ID" value="NZ_BAAAQE010000036.1"/>
</dbReference>
<accession>A0ABQ3X823</accession>
<evidence type="ECO:0000313" key="2">
    <source>
        <dbReference type="Proteomes" id="UP000612282"/>
    </source>
</evidence>
<proteinExistence type="predicted"/>
<organism evidence="1 2">
    <name type="scientific">Actinoplanes couchii</name>
    <dbReference type="NCBI Taxonomy" id="403638"/>
    <lineage>
        <taxon>Bacteria</taxon>
        <taxon>Bacillati</taxon>
        <taxon>Actinomycetota</taxon>
        <taxon>Actinomycetes</taxon>
        <taxon>Micromonosporales</taxon>
        <taxon>Micromonosporaceae</taxon>
        <taxon>Actinoplanes</taxon>
    </lineage>
</organism>
<name>A0ABQ3X823_9ACTN</name>